<keyword evidence="3" id="KW-1185">Reference proteome</keyword>
<organism evidence="2 3">
    <name type="scientific">Araneus ventricosus</name>
    <name type="common">Orbweaver spider</name>
    <name type="synonym">Epeira ventricosa</name>
    <dbReference type="NCBI Taxonomy" id="182803"/>
    <lineage>
        <taxon>Eukaryota</taxon>
        <taxon>Metazoa</taxon>
        <taxon>Ecdysozoa</taxon>
        <taxon>Arthropoda</taxon>
        <taxon>Chelicerata</taxon>
        <taxon>Arachnida</taxon>
        <taxon>Araneae</taxon>
        <taxon>Araneomorphae</taxon>
        <taxon>Entelegynae</taxon>
        <taxon>Araneoidea</taxon>
        <taxon>Araneidae</taxon>
        <taxon>Araneus</taxon>
    </lineage>
</organism>
<proteinExistence type="predicted"/>
<evidence type="ECO:0000313" key="2">
    <source>
        <dbReference type="EMBL" id="GBM93289.1"/>
    </source>
</evidence>
<dbReference type="EMBL" id="BGPR01003862">
    <property type="protein sequence ID" value="GBM93289.1"/>
    <property type="molecule type" value="Genomic_DNA"/>
</dbReference>
<protein>
    <submittedName>
        <fullName evidence="2">Uncharacterized protein</fullName>
    </submittedName>
</protein>
<reference evidence="2 3" key="1">
    <citation type="journal article" date="2019" name="Sci. Rep.">
        <title>Orb-weaving spider Araneus ventricosus genome elucidates the spidroin gene catalogue.</title>
        <authorList>
            <person name="Kono N."/>
            <person name="Nakamura H."/>
            <person name="Ohtoshi R."/>
            <person name="Moran D.A.P."/>
            <person name="Shinohara A."/>
            <person name="Yoshida Y."/>
            <person name="Fujiwara M."/>
            <person name="Mori M."/>
            <person name="Tomita M."/>
            <person name="Arakawa K."/>
        </authorList>
    </citation>
    <scope>NUCLEOTIDE SEQUENCE [LARGE SCALE GENOMIC DNA]</scope>
</reference>
<name>A0A4Y2JUX1_ARAVE</name>
<dbReference type="AlphaFoldDB" id="A0A4Y2JUX1"/>
<sequence length="140" mass="16403">MNESSQSESENELNDSFESDQEFDSDYENYSSSINEEEDNLNASRGRKRMRLLTDSGDDSEESNDRKILKLLLMEQFGKRSKQIPLLTDHLFIRQLWRLFAFKRKDVKRHLLVEIGIHKIAEEIVLNIVEPELLLACKSL</sequence>
<evidence type="ECO:0000313" key="3">
    <source>
        <dbReference type="Proteomes" id="UP000499080"/>
    </source>
</evidence>
<accession>A0A4Y2JUX1</accession>
<dbReference type="Proteomes" id="UP000499080">
    <property type="component" value="Unassembled WGS sequence"/>
</dbReference>
<comment type="caution">
    <text evidence="2">The sequence shown here is derived from an EMBL/GenBank/DDBJ whole genome shotgun (WGS) entry which is preliminary data.</text>
</comment>
<feature type="compositionally biased region" description="Acidic residues" evidence="1">
    <location>
        <begin position="9"/>
        <end position="27"/>
    </location>
</feature>
<gene>
    <name evidence="2" type="ORF">AVEN_148511_1</name>
</gene>
<evidence type="ECO:0000256" key="1">
    <source>
        <dbReference type="SAM" id="MobiDB-lite"/>
    </source>
</evidence>
<feature type="region of interest" description="Disordered" evidence="1">
    <location>
        <begin position="1"/>
        <end position="63"/>
    </location>
</feature>